<dbReference type="Gene3D" id="3.40.50.300">
    <property type="entry name" value="P-loop containing nucleotide triphosphate hydrolases"/>
    <property type="match status" value="1"/>
</dbReference>
<evidence type="ECO:0000256" key="3">
    <source>
        <dbReference type="ARBA" id="ARBA00022741"/>
    </source>
</evidence>
<evidence type="ECO:0000256" key="1">
    <source>
        <dbReference type="ARBA" id="ARBA00005417"/>
    </source>
</evidence>
<evidence type="ECO:0000256" key="4">
    <source>
        <dbReference type="ARBA" id="ARBA00022840"/>
    </source>
</evidence>
<dbReference type="CDD" id="cd03293">
    <property type="entry name" value="ABC_NrtD_SsuB_transporters"/>
    <property type="match status" value="1"/>
</dbReference>
<evidence type="ECO:0000256" key="2">
    <source>
        <dbReference type="ARBA" id="ARBA00022448"/>
    </source>
</evidence>
<dbReference type="InterPro" id="IPR003439">
    <property type="entry name" value="ABC_transporter-like_ATP-bd"/>
</dbReference>
<reference evidence="6 7" key="1">
    <citation type="submission" date="2019-03" db="EMBL/GenBank/DDBJ databases">
        <title>Genomic Encyclopedia of Type Strains, Phase IV (KMG-IV): sequencing the most valuable type-strain genomes for metagenomic binning, comparative biology and taxonomic classification.</title>
        <authorList>
            <person name="Goeker M."/>
        </authorList>
    </citation>
    <scope>NUCLEOTIDE SEQUENCE [LARGE SCALE GENOMIC DNA]</scope>
    <source>
        <strain evidence="6 7">DSM 18401</strain>
    </source>
</reference>
<keyword evidence="3" id="KW-0547">Nucleotide-binding</keyword>
<keyword evidence="2" id="KW-0813">Transport</keyword>
<proteinExistence type="inferred from homology"/>
<evidence type="ECO:0000313" key="7">
    <source>
        <dbReference type="Proteomes" id="UP000295351"/>
    </source>
</evidence>
<keyword evidence="7" id="KW-1185">Reference proteome</keyword>
<dbReference type="SUPFAM" id="SSF52540">
    <property type="entry name" value="P-loop containing nucleoside triphosphate hydrolases"/>
    <property type="match status" value="1"/>
</dbReference>
<accession>A0A4R2D049</accession>
<dbReference type="InterPro" id="IPR003593">
    <property type="entry name" value="AAA+_ATPase"/>
</dbReference>
<evidence type="ECO:0000259" key="5">
    <source>
        <dbReference type="PROSITE" id="PS50893"/>
    </source>
</evidence>
<dbReference type="PANTHER" id="PTHR42788">
    <property type="entry name" value="TAURINE IMPORT ATP-BINDING PROTEIN-RELATED"/>
    <property type="match status" value="1"/>
</dbReference>
<sequence length="262" mass="28694">MADALTLSRPVARDAGAVTIQDVSKTFHVENRTVHALDDVSLAIASGEFISIVGPSGCGKSTLLRFLAGLDRPDGGRITVDGEVVDRPSLKRGIVFQDHRLLPWLNVEENVALSLRSLAGAPSAKKERVQSLIDLVGLTGFEKAFPHELSGGMSQRAAIARGLAPRPPLLLLDEPLGALDSLTRSYLQDELLAIREREKSTVVMVTHDVEEAIYLSDRVVVMEPRPGRIAATFDIISRRPRHRDDPDFVATRRKITDLLAKR</sequence>
<dbReference type="Pfam" id="PF00005">
    <property type="entry name" value="ABC_tran"/>
    <property type="match status" value="1"/>
</dbReference>
<feature type="domain" description="ABC transporter" evidence="5">
    <location>
        <begin position="18"/>
        <end position="249"/>
    </location>
</feature>
<evidence type="ECO:0000313" key="6">
    <source>
        <dbReference type="EMBL" id="TCN46072.1"/>
    </source>
</evidence>
<dbReference type="EMBL" id="SLVX01000005">
    <property type="protein sequence ID" value="TCN46072.1"/>
    <property type="molecule type" value="Genomic_DNA"/>
</dbReference>
<gene>
    <name evidence="6" type="ORF">EV665_105159</name>
</gene>
<protein>
    <submittedName>
        <fullName evidence="6">Sulfonate transport system ATP-binding protein</fullName>
    </submittedName>
</protein>
<dbReference type="GO" id="GO:0016887">
    <property type="term" value="F:ATP hydrolysis activity"/>
    <property type="evidence" value="ECO:0007669"/>
    <property type="project" value="InterPro"/>
</dbReference>
<name>A0A4R2D049_SHIGR</name>
<dbReference type="RefSeq" id="WP_133034107.1">
    <property type="nucleotide sequence ID" value="NZ_BAABEI010000002.1"/>
</dbReference>
<keyword evidence="4 6" id="KW-0067">ATP-binding</keyword>
<comment type="caution">
    <text evidence="6">The sequence shown here is derived from an EMBL/GenBank/DDBJ whole genome shotgun (WGS) entry which is preliminary data.</text>
</comment>
<dbReference type="InterPro" id="IPR017871">
    <property type="entry name" value="ABC_transporter-like_CS"/>
</dbReference>
<dbReference type="GO" id="GO:0005524">
    <property type="term" value="F:ATP binding"/>
    <property type="evidence" value="ECO:0007669"/>
    <property type="project" value="UniProtKB-KW"/>
</dbReference>
<dbReference type="PROSITE" id="PS00211">
    <property type="entry name" value="ABC_TRANSPORTER_1"/>
    <property type="match status" value="1"/>
</dbReference>
<dbReference type="SMART" id="SM00382">
    <property type="entry name" value="AAA"/>
    <property type="match status" value="1"/>
</dbReference>
<dbReference type="InterPro" id="IPR027417">
    <property type="entry name" value="P-loop_NTPase"/>
</dbReference>
<dbReference type="PROSITE" id="PS50893">
    <property type="entry name" value="ABC_TRANSPORTER_2"/>
    <property type="match status" value="1"/>
</dbReference>
<organism evidence="6 7">
    <name type="scientific">Shinella granuli</name>
    <dbReference type="NCBI Taxonomy" id="323621"/>
    <lineage>
        <taxon>Bacteria</taxon>
        <taxon>Pseudomonadati</taxon>
        <taxon>Pseudomonadota</taxon>
        <taxon>Alphaproteobacteria</taxon>
        <taxon>Hyphomicrobiales</taxon>
        <taxon>Rhizobiaceae</taxon>
        <taxon>Shinella</taxon>
    </lineage>
</organism>
<dbReference type="PANTHER" id="PTHR42788:SF13">
    <property type="entry name" value="ALIPHATIC SULFONATES IMPORT ATP-BINDING PROTEIN SSUB"/>
    <property type="match status" value="1"/>
</dbReference>
<dbReference type="AlphaFoldDB" id="A0A4R2D049"/>
<comment type="similarity">
    <text evidence="1">Belongs to the ABC transporter superfamily.</text>
</comment>
<dbReference type="Proteomes" id="UP000295351">
    <property type="component" value="Unassembled WGS sequence"/>
</dbReference>
<dbReference type="InterPro" id="IPR050166">
    <property type="entry name" value="ABC_transporter_ATP-bind"/>
</dbReference>